<dbReference type="InterPro" id="IPR038673">
    <property type="entry name" value="OprB_sf"/>
</dbReference>
<evidence type="ECO:0000256" key="1">
    <source>
        <dbReference type="ARBA" id="ARBA00008769"/>
    </source>
</evidence>
<dbReference type="KEGG" id="gbc:GbCGDNIH3_1213"/>
<accession>A0AAN0RDS7</accession>
<proteinExistence type="inferred from homology"/>
<evidence type="ECO:0000313" key="3">
    <source>
        <dbReference type="EMBL" id="AHJ63014.1"/>
    </source>
</evidence>
<dbReference type="Proteomes" id="UP000019438">
    <property type="component" value="Chromosome"/>
</dbReference>
<name>A0AAN0RDS7_9PROT</name>
<dbReference type="PANTHER" id="PTHR37944">
    <property type="entry name" value="PORIN B"/>
    <property type="match status" value="1"/>
</dbReference>
<dbReference type="KEGG" id="gbh:GbCGDNIH2_1213"/>
<organism evidence="3 4">
    <name type="scientific">Granulibacter bethesdensis</name>
    <dbReference type="NCBI Taxonomy" id="364410"/>
    <lineage>
        <taxon>Bacteria</taxon>
        <taxon>Pseudomonadati</taxon>
        <taxon>Pseudomonadota</taxon>
        <taxon>Alphaproteobacteria</taxon>
        <taxon>Acetobacterales</taxon>
        <taxon>Acetobacteraceae</taxon>
        <taxon>Granulibacter</taxon>
    </lineage>
</organism>
<evidence type="ECO:0000313" key="4">
    <source>
        <dbReference type="Proteomes" id="UP000019438"/>
    </source>
</evidence>
<dbReference type="Pfam" id="PF04966">
    <property type="entry name" value="OprB"/>
    <property type="match status" value="1"/>
</dbReference>
<dbReference type="AlphaFoldDB" id="A0AAN0RDS7"/>
<dbReference type="Gene3D" id="2.40.160.180">
    <property type="entry name" value="Carbohydrate-selective porin OprB"/>
    <property type="match status" value="1"/>
</dbReference>
<gene>
    <name evidence="3" type="ORF">GbCGDNIH3_1213</name>
</gene>
<sequence length="505" mass="55593">MARRSKTSSRRNVFGLLMMRPYVAHFLNWRSAVLSATIWCGFSTPSHAQSILGFGDLSDSFSLIPPPTFAAPEANQQMPLAVAPPLGENESYDGPLWDRDYLIGDPFHMRTYLNEKGVNISMMEQSEVLGNLTGGLHTGAVYDGLTSIALTTNLEKLAGIPGLQFNVSAFHFHGRSITLDNLSDLNTASGLEADRGFRLNELWLDQSLWDGLFSLRLGQQSVDNEFMISYYSMLFINGGFGWPTLPSVDLPNGGNAFPLPTPGLRFRFQPRPEYTLLIGAYNGNPGSYVTNPSGTAFPINDGLFAIVEFQYDLHHGGKDGLPGFYHLGSYYNSASFNNAASTVGLTPVSNRHAILTYRNDWAVYFSADQMLYREKDTEDQGLGTFIEIISAPSDRNLVSFNVNAGLTYKGLIPKRDLDTIGISVAYSHVSDGKGNGFIQPQNGVVQKGSETVFELTYQASITHWWLLQPDLQYVFNPSAGLALPTNPSTRIGNELIMGLRTTITF</sequence>
<dbReference type="InterPro" id="IPR007049">
    <property type="entry name" value="Carb-sel_porin_OprB"/>
</dbReference>
<protein>
    <submittedName>
        <fullName evidence="3">Porin</fullName>
    </submittedName>
</protein>
<dbReference type="GO" id="GO:0016020">
    <property type="term" value="C:membrane"/>
    <property type="evidence" value="ECO:0007669"/>
    <property type="project" value="InterPro"/>
</dbReference>
<dbReference type="GO" id="GO:0015288">
    <property type="term" value="F:porin activity"/>
    <property type="evidence" value="ECO:0007669"/>
    <property type="project" value="InterPro"/>
</dbReference>
<reference evidence="4" key="1">
    <citation type="submission" date="2012-06" db="EMBL/GenBank/DDBJ databases">
        <title>Genome analysis of multiple Granulibacter bethesdensis isolates demonstrates substantial genome diversity.</title>
        <authorList>
            <person name="Greenberg D.E."/>
            <person name="Porcella S.F."/>
            <person name="Zarember K."/>
            <person name="Zelazny A.M."/>
            <person name="Bruno D."/>
            <person name="Martens C."/>
            <person name="Barbian K.D."/>
            <person name="Jaske E."/>
            <person name="Holland S.M."/>
        </authorList>
    </citation>
    <scope>NUCLEOTIDE SEQUENCE [LARGE SCALE GENOMIC DNA]</scope>
    <source>
        <strain evidence="4">CGDNIH3</strain>
    </source>
</reference>
<dbReference type="PANTHER" id="PTHR37944:SF1">
    <property type="entry name" value="PORIN B"/>
    <property type="match status" value="1"/>
</dbReference>
<dbReference type="EMBL" id="CP003181">
    <property type="protein sequence ID" value="AHJ63014.1"/>
    <property type="molecule type" value="Genomic_DNA"/>
</dbReference>
<dbReference type="InterPro" id="IPR052932">
    <property type="entry name" value="OprB_Porin"/>
</dbReference>
<comment type="similarity">
    <text evidence="1 2">Belongs to the OprB family.</text>
</comment>
<dbReference type="GO" id="GO:0008643">
    <property type="term" value="P:carbohydrate transport"/>
    <property type="evidence" value="ECO:0007669"/>
    <property type="project" value="InterPro"/>
</dbReference>
<evidence type="ECO:0000256" key="2">
    <source>
        <dbReference type="RuleBase" id="RU363072"/>
    </source>
</evidence>